<evidence type="ECO:0000313" key="5">
    <source>
        <dbReference type="EMBL" id="KAA6302370.1"/>
    </source>
</evidence>
<feature type="domain" description="Gliding motility-associated protein GldM second immunoglobulin-like" evidence="4">
    <location>
        <begin position="320"/>
        <end position="402"/>
    </location>
</feature>
<dbReference type="Pfam" id="PF12081">
    <property type="entry name" value="GldM_1st"/>
    <property type="match status" value="1"/>
</dbReference>
<reference evidence="5 6" key="1">
    <citation type="submission" date="2019-03" db="EMBL/GenBank/DDBJ databases">
        <title>Single cell metagenomics reveals metabolic interactions within the superorganism composed of flagellate Streblomastix strix and complex community of Bacteroidetes bacteria on its surface.</title>
        <authorList>
            <person name="Treitli S.C."/>
            <person name="Kolisko M."/>
            <person name="Husnik F."/>
            <person name="Keeling P."/>
            <person name="Hampl V."/>
        </authorList>
    </citation>
    <scope>NUCLEOTIDE SEQUENCE [LARGE SCALE GENOMIC DNA]</scope>
    <source>
        <strain evidence="5">St1</strain>
    </source>
</reference>
<gene>
    <name evidence="5" type="ORF">EZS26_001483</name>
</gene>
<dbReference type="NCBIfam" id="TIGR03517">
    <property type="entry name" value="GldM_gliding"/>
    <property type="match status" value="1"/>
</dbReference>
<dbReference type="EMBL" id="SNRX01000008">
    <property type="protein sequence ID" value="KAA6302370.1"/>
    <property type="molecule type" value="Genomic_DNA"/>
</dbReference>
<sequence length="522" mass="57686">MASNSPNSPRQKMINLMYLVFIAMLALNVSSEVLDGFALVEATMLRSVKASSQHNDQIFNDLKAYQKTNPEKAQEWYDKGARVKLQTDSLFNYIQDLKQRIVTEADGKKGNPEQMKHPDDLNAAYDVMFERGKNYAAKLKNDIDVYREYVASLVTNPSIKNIIENNLSTEPSGKAKENKQTWAESMFSQMPMAAAVTLLTKLQNDIRYAEGEVLTDLVKNIDVMDYRVNKLNAFVIPETQTVMRGTPYRAHIGLMAQDSTQRPKIFVNGNFLPDDANGLFVAGTGSTGTFSVKGYVEMPRGDGSSFRQEFATEYFVQQPSATIAPVWMNVLYANVENEIQIAVPGIAGQNVSATISNGTLSHKSNDIWVAKPRAGADAVISVVARMAGGKTQEMAKQTFKVRPLPDPAPYLNITNPDGNTTRYRGGTPQSKAALVAVDALNAAIDDGILDIRFTVVRFELQKFDSMGLAMTTSSDGARFSQQQKDVIRGMQRGQTFYIRGIVVRDPGGAERTLLAPMEVRVN</sequence>
<evidence type="ECO:0000259" key="4">
    <source>
        <dbReference type="Pfam" id="PF21602"/>
    </source>
</evidence>
<dbReference type="Pfam" id="PF21602">
    <property type="entry name" value="GldM_3rd"/>
    <property type="match status" value="1"/>
</dbReference>
<organism evidence="5 6">
    <name type="scientific">Candidatus Ordinivivax streblomastigis</name>
    <dbReference type="NCBI Taxonomy" id="2540710"/>
    <lineage>
        <taxon>Bacteria</taxon>
        <taxon>Pseudomonadati</taxon>
        <taxon>Bacteroidota</taxon>
        <taxon>Bacteroidia</taxon>
        <taxon>Bacteroidales</taxon>
        <taxon>Candidatus Ordinivivax</taxon>
    </lineage>
</organism>
<dbReference type="AlphaFoldDB" id="A0A5M8P252"/>
<evidence type="ECO:0000259" key="3">
    <source>
        <dbReference type="Pfam" id="PF21601"/>
    </source>
</evidence>
<evidence type="ECO:0008006" key="7">
    <source>
        <dbReference type="Google" id="ProtNLM"/>
    </source>
</evidence>
<dbReference type="Pfam" id="PF12080">
    <property type="entry name" value="GldM_4th"/>
    <property type="match status" value="1"/>
</dbReference>
<name>A0A5M8P252_9BACT</name>
<comment type="caution">
    <text evidence="5">The sequence shown here is derived from an EMBL/GenBank/DDBJ whole genome shotgun (WGS) entry which is preliminary data.</text>
</comment>
<dbReference type="InterPro" id="IPR022719">
    <property type="entry name" value="Motility-assoc_prot_GldM_C"/>
</dbReference>
<protein>
    <recommendedName>
        <fullName evidence="7">Gliding motility protein GldM</fullName>
    </recommendedName>
</protein>
<dbReference type="InterPro" id="IPR048405">
    <property type="entry name" value="GldM_Ig-like-1"/>
</dbReference>
<feature type="domain" description="Gliding motility-associated protein GldM C-terminal" evidence="1">
    <location>
        <begin position="405"/>
        <end position="522"/>
    </location>
</feature>
<dbReference type="InterPro" id="IPR048406">
    <property type="entry name" value="GldM_Ig-like-2"/>
</dbReference>
<evidence type="ECO:0000259" key="1">
    <source>
        <dbReference type="Pfam" id="PF12080"/>
    </source>
</evidence>
<feature type="domain" description="Gliding motility-associated protein GldM first immunoglobulin-like" evidence="3">
    <location>
        <begin position="223"/>
        <end position="317"/>
    </location>
</feature>
<dbReference type="Pfam" id="PF21601">
    <property type="entry name" value="GldM_2nd"/>
    <property type="match status" value="1"/>
</dbReference>
<accession>A0A5M8P252</accession>
<dbReference type="Proteomes" id="UP000324575">
    <property type="component" value="Unassembled WGS sequence"/>
</dbReference>
<evidence type="ECO:0000313" key="6">
    <source>
        <dbReference type="Proteomes" id="UP000324575"/>
    </source>
</evidence>
<dbReference type="InterPro" id="IPR022720">
    <property type="entry name" value="Motility-assoc_prot_GldM_N"/>
</dbReference>
<proteinExistence type="predicted"/>
<feature type="domain" description="Gliding motility-associated protein GldM N-terminal" evidence="2">
    <location>
        <begin position="32"/>
        <end position="219"/>
    </location>
</feature>
<dbReference type="InterPro" id="IPR019859">
    <property type="entry name" value="Motility-assoc_prot_GldM"/>
</dbReference>
<evidence type="ECO:0000259" key="2">
    <source>
        <dbReference type="Pfam" id="PF12081"/>
    </source>
</evidence>